<dbReference type="EMBL" id="KN824661">
    <property type="protein sequence ID" value="KIM19497.1"/>
    <property type="molecule type" value="Genomic_DNA"/>
</dbReference>
<name>A0A0C2WPA2_SERVB</name>
<dbReference type="HOGENOM" id="CLU_2401041_0_0_1"/>
<accession>A0A0C2WPA2</accession>
<reference evidence="2" key="2">
    <citation type="submission" date="2015-01" db="EMBL/GenBank/DDBJ databases">
        <title>Evolutionary Origins and Diversification of the Mycorrhizal Mutualists.</title>
        <authorList>
            <consortium name="DOE Joint Genome Institute"/>
            <consortium name="Mycorrhizal Genomics Consortium"/>
            <person name="Kohler A."/>
            <person name="Kuo A."/>
            <person name="Nagy L.G."/>
            <person name="Floudas D."/>
            <person name="Copeland A."/>
            <person name="Barry K.W."/>
            <person name="Cichocki N."/>
            <person name="Veneault-Fourrey C."/>
            <person name="LaButti K."/>
            <person name="Lindquist E.A."/>
            <person name="Lipzen A."/>
            <person name="Lundell T."/>
            <person name="Morin E."/>
            <person name="Murat C."/>
            <person name="Riley R."/>
            <person name="Ohm R."/>
            <person name="Sun H."/>
            <person name="Tunlid A."/>
            <person name="Henrissat B."/>
            <person name="Grigoriev I.V."/>
            <person name="Hibbett D.S."/>
            <person name="Martin F."/>
        </authorList>
    </citation>
    <scope>NUCLEOTIDE SEQUENCE [LARGE SCALE GENOMIC DNA]</scope>
    <source>
        <strain evidence="2">MAFF 305830</strain>
    </source>
</reference>
<dbReference type="AlphaFoldDB" id="A0A0C2WPA2"/>
<evidence type="ECO:0000313" key="1">
    <source>
        <dbReference type="EMBL" id="KIM19497.1"/>
    </source>
</evidence>
<reference evidence="1 2" key="1">
    <citation type="submission" date="2014-04" db="EMBL/GenBank/DDBJ databases">
        <authorList>
            <consortium name="DOE Joint Genome Institute"/>
            <person name="Kuo A."/>
            <person name="Zuccaro A."/>
            <person name="Kohler A."/>
            <person name="Nagy L.G."/>
            <person name="Floudas D."/>
            <person name="Copeland A."/>
            <person name="Barry K.W."/>
            <person name="Cichocki N."/>
            <person name="Veneault-Fourrey C."/>
            <person name="LaButti K."/>
            <person name="Lindquist E.A."/>
            <person name="Lipzen A."/>
            <person name="Lundell T."/>
            <person name="Morin E."/>
            <person name="Murat C."/>
            <person name="Sun H."/>
            <person name="Tunlid A."/>
            <person name="Henrissat B."/>
            <person name="Grigoriev I.V."/>
            <person name="Hibbett D.S."/>
            <person name="Martin F."/>
            <person name="Nordberg H.P."/>
            <person name="Cantor M.N."/>
            <person name="Hua S.X."/>
        </authorList>
    </citation>
    <scope>NUCLEOTIDE SEQUENCE [LARGE SCALE GENOMIC DNA]</scope>
    <source>
        <strain evidence="1 2">MAFF 305830</strain>
    </source>
</reference>
<proteinExistence type="predicted"/>
<protein>
    <submittedName>
        <fullName evidence="1">Uncharacterized protein</fullName>
    </submittedName>
</protein>
<gene>
    <name evidence="1" type="ORF">M408DRAFT_211760</name>
</gene>
<dbReference type="Proteomes" id="UP000054097">
    <property type="component" value="Unassembled WGS sequence"/>
</dbReference>
<sequence length="93" mass="10790">MDERAFPKAKLDEARAFKRHDKITWDASTCRRPMPLFPCMTWTLDGPSVNHYPICSSLLRLQTLTRIIGVPPLEAASAEFHIRKPLFRKIRLL</sequence>
<evidence type="ECO:0000313" key="2">
    <source>
        <dbReference type="Proteomes" id="UP000054097"/>
    </source>
</evidence>
<organism evidence="1 2">
    <name type="scientific">Serendipita vermifera MAFF 305830</name>
    <dbReference type="NCBI Taxonomy" id="933852"/>
    <lineage>
        <taxon>Eukaryota</taxon>
        <taxon>Fungi</taxon>
        <taxon>Dikarya</taxon>
        <taxon>Basidiomycota</taxon>
        <taxon>Agaricomycotina</taxon>
        <taxon>Agaricomycetes</taxon>
        <taxon>Sebacinales</taxon>
        <taxon>Serendipitaceae</taxon>
        <taxon>Serendipita</taxon>
    </lineage>
</organism>
<keyword evidence="2" id="KW-1185">Reference proteome</keyword>